<reference evidence="2" key="1">
    <citation type="journal article" date="2014" name="Science">
        <title>Ancient hybridizations among the ancestral genomes of bread wheat.</title>
        <authorList>
            <consortium name="International Wheat Genome Sequencing Consortium,"/>
            <person name="Marcussen T."/>
            <person name="Sandve S.R."/>
            <person name="Heier L."/>
            <person name="Spannagl M."/>
            <person name="Pfeifer M."/>
            <person name="Jakobsen K.S."/>
            <person name="Wulff B.B."/>
            <person name="Steuernagel B."/>
            <person name="Mayer K.F."/>
            <person name="Olsen O.A."/>
        </authorList>
    </citation>
    <scope>NUCLEOTIDE SEQUENCE [LARGE SCALE GENOMIC DNA]</scope>
    <source>
        <strain evidence="2">cv. AL8/78</strain>
    </source>
</reference>
<evidence type="ECO:0000313" key="2">
    <source>
        <dbReference type="Proteomes" id="UP000015105"/>
    </source>
</evidence>
<protein>
    <submittedName>
        <fullName evidence="1">Uncharacterized protein</fullName>
    </submittedName>
</protein>
<dbReference type="Proteomes" id="UP000015105">
    <property type="component" value="Chromosome 5D"/>
</dbReference>
<dbReference type="AlphaFoldDB" id="A0A453M1J3"/>
<organism evidence="1 2">
    <name type="scientific">Aegilops tauschii subsp. strangulata</name>
    <name type="common">Goatgrass</name>
    <dbReference type="NCBI Taxonomy" id="200361"/>
    <lineage>
        <taxon>Eukaryota</taxon>
        <taxon>Viridiplantae</taxon>
        <taxon>Streptophyta</taxon>
        <taxon>Embryophyta</taxon>
        <taxon>Tracheophyta</taxon>
        <taxon>Spermatophyta</taxon>
        <taxon>Magnoliopsida</taxon>
        <taxon>Liliopsida</taxon>
        <taxon>Poales</taxon>
        <taxon>Poaceae</taxon>
        <taxon>BOP clade</taxon>
        <taxon>Pooideae</taxon>
        <taxon>Triticodae</taxon>
        <taxon>Triticeae</taxon>
        <taxon>Triticinae</taxon>
        <taxon>Aegilops</taxon>
    </lineage>
</organism>
<sequence length="103" mass="11110">MNFQGLLHLLRRCPLCVSIFNDVLLLPYRSCKLICWSEQTSCNSAAALPPESSVDETATPPAVEAPPVMQGQRPVVVPSSVWRGARAPSVLLLVVASILVLIT</sequence>
<reference evidence="1" key="5">
    <citation type="journal article" date="2021" name="G3 (Bethesda)">
        <title>Aegilops tauschii genome assembly Aet v5.0 features greater sequence contiguity and improved annotation.</title>
        <authorList>
            <person name="Wang L."/>
            <person name="Zhu T."/>
            <person name="Rodriguez J.C."/>
            <person name="Deal K.R."/>
            <person name="Dubcovsky J."/>
            <person name="McGuire P.E."/>
            <person name="Lux T."/>
            <person name="Spannagl M."/>
            <person name="Mayer K.F.X."/>
            <person name="Baldrich P."/>
            <person name="Meyers B.C."/>
            <person name="Huo N."/>
            <person name="Gu Y.Q."/>
            <person name="Zhou H."/>
            <person name="Devos K.M."/>
            <person name="Bennetzen J.L."/>
            <person name="Unver T."/>
            <person name="Budak H."/>
            <person name="Gulick P.J."/>
            <person name="Galiba G."/>
            <person name="Kalapos B."/>
            <person name="Nelson D.R."/>
            <person name="Li P."/>
            <person name="You F.M."/>
            <person name="Luo M.C."/>
            <person name="Dvorak J."/>
        </authorList>
    </citation>
    <scope>NUCLEOTIDE SEQUENCE [LARGE SCALE GENOMIC DNA]</scope>
    <source>
        <strain evidence="1">cv. AL8/78</strain>
    </source>
</reference>
<keyword evidence="2" id="KW-1185">Reference proteome</keyword>
<reference evidence="1" key="3">
    <citation type="journal article" date="2017" name="Nature">
        <title>Genome sequence of the progenitor of the wheat D genome Aegilops tauschii.</title>
        <authorList>
            <person name="Luo M.C."/>
            <person name="Gu Y.Q."/>
            <person name="Puiu D."/>
            <person name="Wang H."/>
            <person name="Twardziok S.O."/>
            <person name="Deal K.R."/>
            <person name="Huo N."/>
            <person name="Zhu T."/>
            <person name="Wang L."/>
            <person name="Wang Y."/>
            <person name="McGuire P.E."/>
            <person name="Liu S."/>
            <person name="Long H."/>
            <person name="Ramasamy R.K."/>
            <person name="Rodriguez J.C."/>
            <person name="Van S.L."/>
            <person name="Yuan L."/>
            <person name="Wang Z."/>
            <person name="Xia Z."/>
            <person name="Xiao L."/>
            <person name="Anderson O.D."/>
            <person name="Ouyang S."/>
            <person name="Liang Y."/>
            <person name="Zimin A.V."/>
            <person name="Pertea G."/>
            <person name="Qi P."/>
            <person name="Bennetzen J.L."/>
            <person name="Dai X."/>
            <person name="Dawson M.W."/>
            <person name="Muller H.G."/>
            <person name="Kugler K."/>
            <person name="Rivarola-Duarte L."/>
            <person name="Spannagl M."/>
            <person name="Mayer K.F.X."/>
            <person name="Lu F.H."/>
            <person name="Bevan M.W."/>
            <person name="Leroy P."/>
            <person name="Li P."/>
            <person name="You F.M."/>
            <person name="Sun Q."/>
            <person name="Liu Z."/>
            <person name="Lyons E."/>
            <person name="Wicker T."/>
            <person name="Salzberg S.L."/>
            <person name="Devos K.M."/>
            <person name="Dvorak J."/>
        </authorList>
    </citation>
    <scope>NUCLEOTIDE SEQUENCE [LARGE SCALE GENOMIC DNA]</scope>
    <source>
        <strain evidence="1">cv. AL8/78</strain>
    </source>
</reference>
<name>A0A453M1J3_AEGTS</name>
<evidence type="ECO:0000313" key="1">
    <source>
        <dbReference type="EnsemblPlants" id="AET5Gv21003400.1"/>
    </source>
</evidence>
<proteinExistence type="predicted"/>
<reference evidence="2" key="2">
    <citation type="journal article" date="2017" name="Nat. Plants">
        <title>The Aegilops tauschii genome reveals multiple impacts of transposons.</title>
        <authorList>
            <person name="Zhao G."/>
            <person name="Zou C."/>
            <person name="Li K."/>
            <person name="Wang K."/>
            <person name="Li T."/>
            <person name="Gao L."/>
            <person name="Zhang X."/>
            <person name="Wang H."/>
            <person name="Yang Z."/>
            <person name="Liu X."/>
            <person name="Jiang W."/>
            <person name="Mao L."/>
            <person name="Kong X."/>
            <person name="Jiao Y."/>
            <person name="Jia J."/>
        </authorList>
    </citation>
    <scope>NUCLEOTIDE SEQUENCE [LARGE SCALE GENOMIC DNA]</scope>
    <source>
        <strain evidence="2">cv. AL8/78</strain>
    </source>
</reference>
<accession>A0A453M1J3</accession>
<dbReference type="EnsemblPlants" id="AET5Gv21003400.1">
    <property type="protein sequence ID" value="AET5Gv21003400.1"/>
    <property type="gene ID" value="AET5Gv21003400"/>
</dbReference>
<reference evidence="1" key="4">
    <citation type="submission" date="2019-03" db="UniProtKB">
        <authorList>
            <consortium name="EnsemblPlants"/>
        </authorList>
    </citation>
    <scope>IDENTIFICATION</scope>
</reference>
<dbReference type="Gramene" id="AET5Gv21003400.1">
    <property type="protein sequence ID" value="AET5Gv21003400.1"/>
    <property type="gene ID" value="AET5Gv21003400"/>
</dbReference>